<organism evidence="2 3">
    <name type="scientific">Kalanchoe fedtschenkoi</name>
    <name type="common">Lavender scallops</name>
    <name type="synonym">South American air plant</name>
    <dbReference type="NCBI Taxonomy" id="63787"/>
    <lineage>
        <taxon>Eukaryota</taxon>
        <taxon>Viridiplantae</taxon>
        <taxon>Streptophyta</taxon>
        <taxon>Embryophyta</taxon>
        <taxon>Tracheophyta</taxon>
        <taxon>Spermatophyta</taxon>
        <taxon>Magnoliopsida</taxon>
        <taxon>eudicotyledons</taxon>
        <taxon>Gunneridae</taxon>
        <taxon>Pentapetalae</taxon>
        <taxon>Saxifragales</taxon>
        <taxon>Crassulaceae</taxon>
        <taxon>Kalanchoe</taxon>
    </lineage>
</organism>
<dbReference type="Pfam" id="PF00646">
    <property type="entry name" value="F-box"/>
    <property type="match status" value="1"/>
</dbReference>
<protein>
    <recommendedName>
        <fullName evidence="1">F-box domain-containing protein</fullName>
    </recommendedName>
</protein>
<feature type="domain" description="F-box" evidence="1">
    <location>
        <begin position="28"/>
        <end position="62"/>
    </location>
</feature>
<dbReference type="PANTHER" id="PTHR31639:SF312">
    <property type="entry name" value="CYCLIN-LIKE F-BOX"/>
    <property type="match status" value="1"/>
</dbReference>
<dbReference type="SUPFAM" id="SSF52047">
    <property type="entry name" value="RNI-like"/>
    <property type="match status" value="1"/>
</dbReference>
<name>A0A7N0UD58_KALFE</name>
<evidence type="ECO:0000313" key="2">
    <source>
        <dbReference type="EnsemblPlants" id="Kaladp0061s0158.1.v1.1"/>
    </source>
</evidence>
<dbReference type="Gene3D" id="3.80.10.10">
    <property type="entry name" value="Ribonuclease Inhibitor"/>
    <property type="match status" value="1"/>
</dbReference>
<sequence length="427" mass="48101">MSEWKDKGDSQQEAMCGPKRKIRSDISVDRISHLPDNVIDCIINRLNICDALKTSALSKRWRHCWKWAGRFEFDMDFYWGIIYRKGLELKNVVGSVLSQQLVSADKFLLFASNPFAPKESVDVSQWLALLSEKGVKDFTLLAYLSNNLGSFGNLVYLDLDDVIISDEALQLLISNFPILETLTLTFRASGSPFVVSGRKLKTLAFYSAMVPKPLALSDMPSLTTAYFMSDLVIPMYFHDEPKLYRFIYLLPKLERLVIDVVALKSLAVGHIPKQVSRTANCLKHLELWLIDVSSLDQLKCAFCLIRSSPNLQSLTVQINKPPNPMERPTTAEFLEGEIQGSRLSGLKTVRFLRYAGFPCELFKSLAQLLPHGGVCLLRNCKKWDLSVSRLGCWSDDRSPSLILAPSAKIPVLLPLQQDPSSICSLMF</sequence>
<dbReference type="EnsemblPlants" id="Kaladp0061s0158.1.v1.1">
    <property type="protein sequence ID" value="Kaladp0061s0158.1.v1.1"/>
    <property type="gene ID" value="Kaladp0061s0158.v1.1"/>
</dbReference>
<dbReference type="PROSITE" id="PS50181">
    <property type="entry name" value="FBOX"/>
    <property type="match status" value="1"/>
</dbReference>
<dbReference type="Pfam" id="PF24758">
    <property type="entry name" value="LRR_At5g56370"/>
    <property type="match status" value="1"/>
</dbReference>
<dbReference type="PANTHER" id="PTHR31639">
    <property type="entry name" value="F-BOX PROTEIN-LIKE"/>
    <property type="match status" value="1"/>
</dbReference>
<dbReference type="InterPro" id="IPR036047">
    <property type="entry name" value="F-box-like_dom_sf"/>
</dbReference>
<dbReference type="Proteomes" id="UP000594263">
    <property type="component" value="Unplaced"/>
</dbReference>
<dbReference type="InterPro" id="IPR032675">
    <property type="entry name" value="LRR_dom_sf"/>
</dbReference>
<evidence type="ECO:0000313" key="3">
    <source>
        <dbReference type="Proteomes" id="UP000594263"/>
    </source>
</evidence>
<dbReference type="SMART" id="SM00256">
    <property type="entry name" value="FBOX"/>
    <property type="match status" value="1"/>
</dbReference>
<evidence type="ECO:0000259" key="1">
    <source>
        <dbReference type="PROSITE" id="PS50181"/>
    </source>
</evidence>
<dbReference type="AlphaFoldDB" id="A0A7N0UD58"/>
<dbReference type="Gramene" id="Kaladp0061s0158.1.v1.1">
    <property type="protein sequence ID" value="Kaladp0061s0158.1.v1.1"/>
    <property type="gene ID" value="Kaladp0061s0158.v1.1"/>
</dbReference>
<reference evidence="2" key="1">
    <citation type="submission" date="2021-01" db="UniProtKB">
        <authorList>
            <consortium name="EnsemblPlants"/>
        </authorList>
    </citation>
    <scope>IDENTIFICATION</scope>
</reference>
<dbReference type="InterPro" id="IPR001810">
    <property type="entry name" value="F-box_dom"/>
</dbReference>
<dbReference type="InterPro" id="IPR055411">
    <property type="entry name" value="LRR_FXL15/At3g58940/PEG3-like"/>
</dbReference>
<accession>A0A7N0UD58</accession>
<proteinExistence type="predicted"/>
<keyword evidence="3" id="KW-1185">Reference proteome</keyword>
<dbReference type="SUPFAM" id="SSF81383">
    <property type="entry name" value="F-box domain"/>
    <property type="match status" value="1"/>
</dbReference>